<proteinExistence type="predicted"/>
<organism evidence="1">
    <name type="scientific">Rhizophora mucronata</name>
    <name type="common">Asiatic mangrove</name>
    <dbReference type="NCBI Taxonomy" id="61149"/>
    <lineage>
        <taxon>Eukaryota</taxon>
        <taxon>Viridiplantae</taxon>
        <taxon>Streptophyta</taxon>
        <taxon>Embryophyta</taxon>
        <taxon>Tracheophyta</taxon>
        <taxon>Spermatophyta</taxon>
        <taxon>Magnoliopsida</taxon>
        <taxon>eudicotyledons</taxon>
        <taxon>Gunneridae</taxon>
        <taxon>Pentapetalae</taxon>
        <taxon>rosids</taxon>
        <taxon>fabids</taxon>
        <taxon>Malpighiales</taxon>
        <taxon>Rhizophoraceae</taxon>
        <taxon>Rhizophora</taxon>
    </lineage>
</organism>
<sequence>MLYAMFILGIISRPALAV</sequence>
<dbReference type="EMBL" id="GGEC01004279">
    <property type="protein sequence ID" value="MBW84762.1"/>
    <property type="molecule type" value="Transcribed_RNA"/>
</dbReference>
<evidence type="ECO:0000313" key="1">
    <source>
        <dbReference type="EMBL" id="MBW84762.1"/>
    </source>
</evidence>
<protein>
    <submittedName>
        <fullName evidence="1">Uncharacterized protein</fullName>
    </submittedName>
</protein>
<dbReference type="AlphaFoldDB" id="A0A2P2IU48"/>
<accession>A0A2P2IU48</accession>
<reference evidence="1" key="1">
    <citation type="submission" date="2018-02" db="EMBL/GenBank/DDBJ databases">
        <title>Rhizophora mucronata_Transcriptome.</title>
        <authorList>
            <person name="Meera S.P."/>
            <person name="Sreeshan A."/>
            <person name="Augustine A."/>
        </authorList>
    </citation>
    <scope>NUCLEOTIDE SEQUENCE</scope>
    <source>
        <tissue evidence="1">Leaf</tissue>
    </source>
</reference>
<name>A0A2P2IU48_RHIMU</name>